<evidence type="ECO:0000313" key="1">
    <source>
        <dbReference type="EMBL" id="QJA75311.1"/>
    </source>
</evidence>
<dbReference type="EMBL" id="MT142155">
    <property type="protein sequence ID" value="QJA75311.1"/>
    <property type="molecule type" value="Genomic_DNA"/>
</dbReference>
<dbReference type="AlphaFoldDB" id="A0A6M3K103"/>
<reference evidence="1" key="1">
    <citation type="submission" date="2020-03" db="EMBL/GenBank/DDBJ databases">
        <title>The deep terrestrial virosphere.</title>
        <authorList>
            <person name="Holmfeldt K."/>
            <person name="Nilsson E."/>
            <person name="Simone D."/>
            <person name="Lopez-Fernandez M."/>
            <person name="Wu X."/>
            <person name="de Brujin I."/>
            <person name="Lundin D."/>
            <person name="Andersson A."/>
            <person name="Bertilsson S."/>
            <person name="Dopson M."/>
        </authorList>
    </citation>
    <scope>NUCLEOTIDE SEQUENCE</scope>
    <source>
        <strain evidence="1">MM415A01819</strain>
    </source>
</reference>
<name>A0A6M3K103_9ZZZZ</name>
<sequence>MKKLLFIISIVFLSIGTAYAYQYKPYSFPFIGKWNPSQDPLLLGEYGLQDIQNVRRSGKRLEGVKGHSVINVDEISGDSSYPLPRNGFNFSKDDPVIENHILINSYNEAETASKIYQNKVIVPNSGDFESTELHTSASNATITRFSQSPNGNVAAGNSKEALIWGGDEMKIAGFFIYVPGQTPADNWQQVLDNNSDTYVGLGGVTRFYIVANRRINKIKAYVKTANTTAATVGVSAYRLSSQGFTAVASASDGTSSGGIPLASTGTVSWTFSTDDRTTFVDDTDILGYAYEFTYSAALSAETKLYHITCGESAFRPIEDIWDGTLIPPARVWYTTASGTTDFTTECQEDLYLSYADLETWSAANNSLVIGFTQKMRGIALKFVSSKINANASSVTAYFWASSAWSGVTGLYDGTKNGTATFGNNEGWIHWIPTEETTVDNIETKRNYKSNELFYYYKINVSANLTSNVRLFYVEGIPAQPAKYTTKLTPGKPAFTALYQKRLFLFEGNKATYSAIDSSEVFNGDDTGTIRFSGEQKITSAGVIYNVFLSTGYEQLIVTKASETLRLHGNGPENWSQEQIDSNLGNVAPLSFAACNVSDIGENTRRNVAIWQSSRGFVKCDGATVQPILDEDGSDPMGIYFNPLSDVGISRHRIDDTVGWYDPQTDEYHALISSGAEVRDQWGGSDTWHDSPTNDWGIDRENSINTHNMELVYNLKYNEWTKIYREDAAGARPLQVGFQVNDNEGKVYTYGASDNGIMYRLEYGKTWAGIPIEQYIHTKDIMLDDVNSLEKFTTITRIRMMFETKNAISGETIVVTHYGDGVESVSGVSNQKTIEDISMADAKGRNSQDVALGQALKHSIRLDCSTFSVDHGMSPLGMLLMYESHDRWEQ</sequence>
<organism evidence="1">
    <name type="scientific">viral metagenome</name>
    <dbReference type="NCBI Taxonomy" id="1070528"/>
    <lineage>
        <taxon>unclassified sequences</taxon>
        <taxon>metagenomes</taxon>
        <taxon>organismal metagenomes</taxon>
    </lineage>
</organism>
<proteinExistence type="predicted"/>
<protein>
    <submittedName>
        <fullName evidence="1">Uncharacterized protein</fullName>
    </submittedName>
</protein>
<accession>A0A6M3K103</accession>
<gene>
    <name evidence="1" type="ORF">MM415A01819_0002</name>
</gene>